<sequence length="213" mass="23517">MNLPASMGRCAQFQSLKDLETGRFVHSGHRGMLNPGAANVDLRSTSGHIRKIFTIVPANASAPRPPFPLPPPPHVAHPARRTRAHHHTLTTARHGPSPTLRPSRTADTRPPSHPDDPARQPSPHTASAHPRPRLRAGHRHHHRRPPRPAPSRCRRACDTQLRDGAAYQHHRPVRQRNAWTAPAHQPGGPEGYRDGRRGRRHGRLVQLDGGSAA</sequence>
<protein>
    <submittedName>
        <fullName evidence="2">Uncharacterized protein</fullName>
    </submittedName>
</protein>
<reference evidence="2 3" key="1">
    <citation type="submission" date="2014-06" db="EMBL/GenBank/DDBJ databases">
        <title>Evolutionary Origins and Diversification of the Mycorrhizal Mutualists.</title>
        <authorList>
            <consortium name="DOE Joint Genome Institute"/>
            <consortium name="Mycorrhizal Genomics Consortium"/>
            <person name="Kohler A."/>
            <person name="Kuo A."/>
            <person name="Nagy L.G."/>
            <person name="Floudas D."/>
            <person name="Copeland A."/>
            <person name="Barry K.W."/>
            <person name="Cichocki N."/>
            <person name="Veneault-Fourrey C."/>
            <person name="LaButti K."/>
            <person name="Lindquist E.A."/>
            <person name="Lipzen A."/>
            <person name="Lundell T."/>
            <person name="Morin E."/>
            <person name="Murat C."/>
            <person name="Riley R."/>
            <person name="Ohm R."/>
            <person name="Sun H."/>
            <person name="Tunlid A."/>
            <person name="Henrissat B."/>
            <person name="Grigoriev I.V."/>
            <person name="Hibbett D.S."/>
            <person name="Martin F."/>
        </authorList>
    </citation>
    <scope>NUCLEOTIDE SEQUENCE [LARGE SCALE GENOMIC DNA]</scope>
    <source>
        <strain evidence="2 3">FD-325 SS-3</strain>
    </source>
</reference>
<evidence type="ECO:0000313" key="3">
    <source>
        <dbReference type="Proteomes" id="UP000053263"/>
    </source>
</evidence>
<feature type="compositionally biased region" description="Basic residues" evidence="1">
    <location>
        <begin position="130"/>
        <end position="146"/>
    </location>
</feature>
<feature type="region of interest" description="Disordered" evidence="1">
    <location>
        <begin position="59"/>
        <end position="213"/>
    </location>
</feature>
<keyword evidence="3" id="KW-1185">Reference proteome</keyword>
<organism evidence="2 3">
    <name type="scientific">Plicaturopsis crispa FD-325 SS-3</name>
    <dbReference type="NCBI Taxonomy" id="944288"/>
    <lineage>
        <taxon>Eukaryota</taxon>
        <taxon>Fungi</taxon>
        <taxon>Dikarya</taxon>
        <taxon>Basidiomycota</taxon>
        <taxon>Agaricomycotina</taxon>
        <taxon>Agaricomycetes</taxon>
        <taxon>Agaricomycetidae</taxon>
        <taxon>Amylocorticiales</taxon>
        <taxon>Amylocorticiaceae</taxon>
        <taxon>Plicatura</taxon>
        <taxon>Plicaturopsis crispa</taxon>
    </lineage>
</organism>
<feature type="compositionally biased region" description="Pro residues" evidence="1">
    <location>
        <begin position="63"/>
        <end position="75"/>
    </location>
</feature>
<feature type="compositionally biased region" description="Basic and acidic residues" evidence="1">
    <location>
        <begin position="104"/>
        <end position="118"/>
    </location>
</feature>
<gene>
    <name evidence="2" type="ORF">PLICRDRAFT_179017</name>
</gene>
<evidence type="ECO:0000256" key="1">
    <source>
        <dbReference type="SAM" id="MobiDB-lite"/>
    </source>
</evidence>
<feature type="compositionally biased region" description="Basic residues" evidence="1">
    <location>
        <begin position="77"/>
        <end position="88"/>
    </location>
</feature>
<accession>A0A0C9TAG3</accession>
<dbReference type="AlphaFoldDB" id="A0A0C9TAG3"/>
<dbReference type="EMBL" id="KN832568">
    <property type="protein sequence ID" value="KII85283.1"/>
    <property type="molecule type" value="Genomic_DNA"/>
</dbReference>
<dbReference type="HOGENOM" id="CLU_1294886_0_0_1"/>
<proteinExistence type="predicted"/>
<dbReference type="Proteomes" id="UP000053263">
    <property type="component" value="Unassembled WGS sequence"/>
</dbReference>
<name>A0A0C9TAG3_PLICR</name>
<evidence type="ECO:0000313" key="2">
    <source>
        <dbReference type="EMBL" id="KII85283.1"/>
    </source>
</evidence>